<evidence type="ECO:0000259" key="5">
    <source>
        <dbReference type="PROSITE" id="PS50106"/>
    </source>
</evidence>
<dbReference type="Gene3D" id="2.30.42.10">
    <property type="match status" value="1"/>
</dbReference>
<dbReference type="GO" id="GO:0004252">
    <property type="term" value="F:serine-type endopeptidase activity"/>
    <property type="evidence" value="ECO:0007669"/>
    <property type="project" value="InterPro"/>
</dbReference>
<keyword evidence="7" id="KW-1185">Reference proteome</keyword>
<evidence type="ECO:0000313" key="7">
    <source>
        <dbReference type="Proteomes" id="UP000190285"/>
    </source>
</evidence>
<gene>
    <name evidence="6" type="ORF">SAMN02194393_04219</name>
</gene>
<keyword evidence="4" id="KW-0812">Transmembrane</keyword>
<dbReference type="PRINTS" id="PR00834">
    <property type="entry name" value="PROTEASES2C"/>
</dbReference>
<name>A0A1T5M985_9FIRM</name>
<dbReference type="RefSeq" id="WP_079494395.1">
    <property type="nucleotide sequence ID" value="NZ_FUZT01000012.1"/>
</dbReference>
<comment type="similarity">
    <text evidence="1">Belongs to the peptidase S1C family.</text>
</comment>
<keyword evidence="2 6" id="KW-0645">Protease</keyword>
<dbReference type="InterPro" id="IPR043504">
    <property type="entry name" value="Peptidase_S1_PA_chymotrypsin"/>
</dbReference>
<evidence type="ECO:0000256" key="4">
    <source>
        <dbReference type="SAM" id="Phobius"/>
    </source>
</evidence>
<feature type="domain" description="PDZ" evidence="5">
    <location>
        <begin position="305"/>
        <end position="391"/>
    </location>
</feature>
<protein>
    <submittedName>
        <fullName evidence="6">Serine protease Do</fullName>
    </submittedName>
</protein>
<keyword evidence="3" id="KW-0378">Hydrolase</keyword>
<evidence type="ECO:0000256" key="3">
    <source>
        <dbReference type="ARBA" id="ARBA00022801"/>
    </source>
</evidence>
<dbReference type="GO" id="GO:0006508">
    <property type="term" value="P:proteolysis"/>
    <property type="evidence" value="ECO:0007669"/>
    <property type="project" value="UniProtKB-KW"/>
</dbReference>
<dbReference type="EMBL" id="FUZT01000012">
    <property type="protein sequence ID" value="SKC84790.1"/>
    <property type="molecule type" value="Genomic_DNA"/>
</dbReference>
<dbReference type="Pfam" id="PF13365">
    <property type="entry name" value="Trypsin_2"/>
    <property type="match status" value="1"/>
</dbReference>
<dbReference type="InterPro" id="IPR001478">
    <property type="entry name" value="PDZ"/>
</dbReference>
<dbReference type="PANTHER" id="PTHR43343">
    <property type="entry name" value="PEPTIDASE S12"/>
    <property type="match status" value="1"/>
</dbReference>
<reference evidence="7" key="1">
    <citation type="submission" date="2017-02" db="EMBL/GenBank/DDBJ databases">
        <authorList>
            <person name="Varghese N."/>
            <person name="Submissions S."/>
        </authorList>
    </citation>
    <scope>NUCLEOTIDE SEQUENCE [LARGE SCALE GENOMIC DNA]</scope>
    <source>
        <strain evidence="7">M1</strain>
    </source>
</reference>
<keyword evidence="4" id="KW-1133">Transmembrane helix</keyword>
<dbReference type="SMART" id="SM00228">
    <property type="entry name" value="PDZ"/>
    <property type="match status" value="1"/>
</dbReference>
<dbReference type="OrthoDB" id="9758917at2"/>
<evidence type="ECO:0000313" key="6">
    <source>
        <dbReference type="EMBL" id="SKC84790.1"/>
    </source>
</evidence>
<dbReference type="InterPro" id="IPR036034">
    <property type="entry name" value="PDZ_sf"/>
</dbReference>
<dbReference type="InterPro" id="IPR001940">
    <property type="entry name" value="Peptidase_S1C"/>
</dbReference>
<accession>A0A1T5M985</accession>
<dbReference type="PANTHER" id="PTHR43343:SF3">
    <property type="entry name" value="PROTEASE DO-LIKE 8, CHLOROPLASTIC"/>
    <property type="match status" value="1"/>
</dbReference>
<dbReference type="SUPFAM" id="SSF50156">
    <property type="entry name" value="PDZ domain-like"/>
    <property type="match status" value="1"/>
</dbReference>
<keyword evidence="4" id="KW-0472">Membrane</keyword>
<dbReference type="STRING" id="36842.SAMN02194393_04219"/>
<feature type="transmembrane region" description="Helical" evidence="4">
    <location>
        <begin position="29"/>
        <end position="51"/>
    </location>
</feature>
<organism evidence="6 7">
    <name type="scientific">Maledivibacter halophilus</name>
    <dbReference type="NCBI Taxonomy" id="36842"/>
    <lineage>
        <taxon>Bacteria</taxon>
        <taxon>Bacillati</taxon>
        <taxon>Bacillota</taxon>
        <taxon>Clostridia</taxon>
        <taxon>Peptostreptococcales</taxon>
        <taxon>Caminicellaceae</taxon>
        <taxon>Maledivibacter</taxon>
    </lineage>
</organism>
<sequence length="405" mass="44586">MFDNKNEFLRDCKEIIEVKSKPVKKKKSFRNILIFGIIFSMIGGFSIGVGYKFSEDYLAGYANNNEVVKEDNETKIIDSSLTEKVNYKRSESAIADIVEDVGPSIVAITSKVRVRDWFNNQFIQEGQGSGVVFQVNDENIMIVTNEHVVNRAEDVIVRFYDNKNVPAKIVGVDPETDLAVLMVEKKNMDKEISDKIRAAKLGDSEGLRVGETAIAIGNPIGYNNTVTVGVISALNRKIELPDKKLELVQTDAAINPGNSGGALVNVYGEVIGINTVKIADTKVEGIGFAIPINSAKPIINELVENGSISRPYLGILGRDVDQNISELYELPIGVLVADVIEKSSADRAGLLRGDVIIEFDGKKIFSMDELSQLIKNKKIGDAVKIKIIRNGKEKKELRAVLQEKN</sequence>
<dbReference type="SUPFAM" id="SSF50494">
    <property type="entry name" value="Trypsin-like serine proteases"/>
    <property type="match status" value="1"/>
</dbReference>
<dbReference type="PROSITE" id="PS50106">
    <property type="entry name" value="PDZ"/>
    <property type="match status" value="1"/>
</dbReference>
<dbReference type="Pfam" id="PF13180">
    <property type="entry name" value="PDZ_2"/>
    <property type="match status" value="1"/>
</dbReference>
<dbReference type="InterPro" id="IPR009003">
    <property type="entry name" value="Peptidase_S1_PA"/>
</dbReference>
<dbReference type="Proteomes" id="UP000190285">
    <property type="component" value="Unassembled WGS sequence"/>
</dbReference>
<evidence type="ECO:0000256" key="2">
    <source>
        <dbReference type="ARBA" id="ARBA00022670"/>
    </source>
</evidence>
<proteinExistence type="inferred from homology"/>
<dbReference type="AlphaFoldDB" id="A0A1T5M985"/>
<dbReference type="Gene3D" id="2.40.10.10">
    <property type="entry name" value="Trypsin-like serine proteases"/>
    <property type="match status" value="2"/>
</dbReference>
<evidence type="ECO:0000256" key="1">
    <source>
        <dbReference type="ARBA" id="ARBA00010541"/>
    </source>
</evidence>
<dbReference type="InterPro" id="IPR051201">
    <property type="entry name" value="Chloro_Bact_Ser_Proteases"/>
</dbReference>